<feature type="domain" description="HTH arsR-type" evidence="1">
    <location>
        <begin position="19"/>
        <end position="107"/>
    </location>
</feature>
<organism evidence="2 3">
    <name type="scientific">Halorubrum lacusprofundi (strain ATCC 49239 / DSM 5036 / JCM 8891 / ACAM 34)</name>
    <dbReference type="NCBI Taxonomy" id="416348"/>
    <lineage>
        <taxon>Archaea</taxon>
        <taxon>Methanobacteriati</taxon>
        <taxon>Methanobacteriota</taxon>
        <taxon>Stenosarchaea group</taxon>
        <taxon>Halobacteria</taxon>
        <taxon>Halobacteriales</taxon>
        <taxon>Haloferacaceae</taxon>
        <taxon>Halorubrum</taxon>
    </lineage>
</organism>
<dbReference type="InterPro" id="IPR011991">
    <property type="entry name" value="ArsR-like_HTH"/>
</dbReference>
<accession>B9LWE7</accession>
<dbReference type="InterPro" id="IPR036390">
    <property type="entry name" value="WH_DNA-bd_sf"/>
</dbReference>
<gene>
    <name evidence="2" type="ordered locus">Hlac_2991</name>
</gene>
<dbReference type="SUPFAM" id="SSF46785">
    <property type="entry name" value="Winged helix' DNA-binding domain"/>
    <property type="match status" value="1"/>
</dbReference>
<dbReference type="Gene3D" id="1.10.10.10">
    <property type="entry name" value="Winged helix-like DNA-binding domain superfamily/Winged helix DNA-binding domain"/>
    <property type="match status" value="1"/>
</dbReference>
<dbReference type="eggNOG" id="arCOG01687">
    <property type="taxonomic scope" value="Archaea"/>
</dbReference>
<reference evidence="2 3" key="1">
    <citation type="journal article" date="2016" name="Stand. Genomic Sci.">
        <title>Complete genome sequence of the Antarctic Halorubrum lacusprofundi type strain ACAM 34.</title>
        <authorList>
            <person name="Anderson I.J."/>
            <person name="DasSarma P."/>
            <person name="Lucas S."/>
            <person name="Copeland A."/>
            <person name="Lapidus A."/>
            <person name="Del Rio T.G."/>
            <person name="Tice H."/>
            <person name="Dalin E."/>
            <person name="Bruce D.C."/>
            <person name="Goodwin L."/>
            <person name="Pitluck S."/>
            <person name="Sims D."/>
            <person name="Brettin T.S."/>
            <person name="Detter J.C."/>
            <person name="Han C.S."/>
            <person name="Larimer F."/>
            <person name="Hauser L."/>
            <person name="Land M."/>
            <person name="Ivanova N."/>
            <person name="Richardson P."/>
            <person name="Cavicchioli R."/>
            <person name="DasSarma S."/>
            <person name="Woese C.R."/>
            <person name="Kyrpides N.C."/>
        </authorList>
    </citation>
    <scope>NUCLEOTIDE SEQUENCE [LARGE SCALE GENOMIC DNA]</scope>
    <source>
        <strain evidence="3">ATCC 49239 / DSM 5036 / JCM 8891 / ACAM 34</strain>
    </source>
</reference>
<dbReference type="AlphaFoldDB" id="B9LWE7"/>
<evidence type="ECO:0000259" key="1">
    <source>
        <dbReference type="SMART" id="SM00418"/>
    </source>
</evidence>
<keyword evidence="3" id="KW-1185">Reference proteome</keyword>
<evidence type="ECO:0000313" key="2">
    <source>
        <dbReference type="EMBL" id="ACM58537.1"/>
    </source>
</evidence>
<dbReference type="EMBL" id="CP001366">
    <property type="protein sequence ID" value="ACM58537.1"/>
    <property type="molecule type" value="Genomic_DNA"/>
</dbReference>
<dbReference type="KEGG" id="hla:Hlac_2991"/>
<dbReference type="InterPro" id="IPR036388">
    <property type="entry name" value="WH-like_DNA-bd_sf"/>
</dbReference>
<dbReference type="HOGENOM" id="CLU_107017_0_0_2"/>
<dbReference type="InterPro" id="IPR001845">
    <property type="entry name" value="HTH_ArsR_DNA-bd_dom"/>
</dbReference>
<dbReference type="GO" id="GO:0003700">
    <property type="term" value="F:DNA-binding transcription factor activity"/>
    <property type="evidence" value="ECO:0007669"/>
    <property type="project" value="InterPro"/>
</dbReference>
<dbReference type="GeneID" id="7398968"/>
<sequence>MALLKSDVPIREVVTTDPEKAKALENDVRAKIIDMLADEEMTIEGIHEELQRRGEDKAETTVRHHVNVLKDAGMVEIARLEEAGGGTRKYYKSNTRMFSYDLPEGSDQTLSAAQEHTTEELRTLLESLYETHGDDIELVAEEMKPCEYCGTQHYEEFIIRELLNRALLELGETGDLDDVLSQAR</sequence>
<dbReference type="SMART" id="SM00418">
    <property type="entry name" value="HTH_ARSR"/>
    <property type="match status" value="1"/>
</dbReference>
<dbReference type="CDD" id="cd00090">
    <property type="entry name" value="HTH_ARSR"/>
    <property type="match status" value="1"/>
</dbReference>
<proteinExistence type="predicted"/>
<dbReference type="RefSeq" id="WP_014050603.1">
    <property type="nucleotide sequence ID" value="NC_012028.1"/>
</dbReference>
<protein>
    <submittedName>
        <fullName evidence="2">Transcriptional regulator, ArsR family</fullName>
    </submittedName>
</protein>
<name>B9LWE7_HALLT</name>
<dbReference type="Pfam" id="PF12840">
    <property type="entry name" value="HTH_20"/>
    <property type="match status" value="1"/>
</dbReference>
<evidence type="ECO:0000313" key="3">
    <source>
        <dbReference type="Proteomes" id="UP000000740"/>
    </source>
</evidence>
<dbReference type="Proteomes" id="UP000000740">
    <property type="component" value="Chromosome 2"/>
</dbReference>